<evidence type="ECO:0000313" key="6">
    <source>
        <dbReference type="Proteomes" id="UP001415857"/>
    </source>
</evidence>
<dbReference type="SMART" id="SM00108">
    <property type="entry name" value="B_lectin"/>
    <property type="match status" value="1"/>
</dbReference>
<evidence type="ECO:0000256" key="1">
    <source>
        <dbReference type="ARBA" id="ARBA00022729"/>
    </source>
</evidence>
<feature type="domain" description="Bulb-type lectin" evidence="4">
    <location>
        <begin position="32"/>
        <end position="151"/>
    </location>
</feature>
<dbReference type="AlphaFoldDB" id="A0AAP0RF18"/>
<protein>
    <recommendedName>
        <fullName evidence="4">Bulb-type lectin domain-containing protein</fullName>
    </recommendedName>
</protein>
<dbReference type="PANTHER" id="PTHR32444">
    <property type="entry name" value="BULB-TYPE LECTIN DOMAIN-CONTAINING PROTEIN"/>
    <property type="match status" value="1"/>
</dbReference>
<gene>
    <name evidence="5" type="ORF">L1049_006147</name>
</gene>
<dbReference type="CDD" id="cd00028">
    <property type="entry name" value="B_lectin"/>
    <property type="match status" value="1"/>
</dbReference>
<keyword evidence="6" id="KW-1185">Reference proteome</keyword>
<dbReference type="Gene3D" id="2.90.10.10">
    <property type="entry name" value="Bulb-type lectin domain"/>
    <property type="match status" value="1"/>
</dbReference>
<dbReference type="Proteomes" id="UP001415857">
    <property type="component" value="Unassembled WGS sequence"/>
</dbReference>
<comment type="caution">
    <text evidence="5">The sequence shown here is derived from an EMBL/GenBank/DDBJ whole genome shotgun (WGS) entry which is preliminary data.</text>
</comment>
<organism evidence="5 6">
    <name type="scientific">Liquidambar formosana</name>
    <name type="common">Formosan gum</name>
    <dbReference type="NCBI Taxonomy" id="63359"/>
    <lineage>
        <taxon>Eukaryota</taxon>
        <taxon>Viridiplantae</taxon>
        <taxon>Streptophyta</taxon>
        <taxon>Embryophyta</taxon>
        <taxon>Tracheophyta</taxon>
        <taxon>Spermatophyta</taxon>
        <taxon>Magnoliopsida</taxon>
        <taxon>eudicotyledons</taxon>
        <taxon>Gunneridae</taxon>
        <taxon>Pentapetalae</taxon>
        <taxon>Saxifragales</taxon>
        <taxon>Altingiaceae</taxon>
        <taxon>Liquidambar</taxon>
    </lineage>
</organism>
<evidence type="ECO:0000259" key="4">
    <source>
        <dbReference type="PROSITE" id="PS50927"/>
    </source>
</evidence>
<feature type="chain" id="PRO_5043037995" description="Bulb-type lectin domain-containing protein" evidence="3">
    <location>
        <begin position="24"/>
        <end position="220"/>
    </location>
</feature>
<evidence type="ECO:0000313" key="5">
    <source>
        <dbReference type="EMBL" id="KAK9276612.1"/>
    </source>
</evidence>
<keyword evidence="2" id="KW-0325">Glycoprotein</keyword>
<dbReference type="EMBL" id="JBBPBK010000010">
    <property type="protein sequence ID" value="KAK9276612.1"/>
    <property type="molecule type" value="Genomic_DNA"/>
</dbReference>
<dbReference type="PROSITE" id="PS50927">
    <property type="entry name" value="BULB_LECTIN"/>
    <property type="match status" value="1"/>
</dbReference>
<evidence type="ECO:0000256" key="3">
    <source>
        <dbReference type="SAM" id="SignalP"/>
    </source>
</evidence>
<dbReference type="InterPro" id="IPR001480">
    <property type="entry name" value="Bulb-type_lectin_dom"/>
</dbReference>
<accession>A0AAP0RF18</accession>
<dbReference type="SUPFAM" id="SSF51110">
    <property type="entry name" value="alpha-D-mannose-specific plant lectins"/>
    <property type="match status" value="1"/>
</dbReference>
<feature type="signal peptide" evidence="3">
    <location>
        <begin position="1"/>
        <end position="23"/>
    </location>
</feature>
<keyword evidence="1 3" id="KW-0732">Signal</keyword>
<name>A0AAP0RF18_LIQFO</name>
<evidence type="ECO:0000256" key="2">
    <source>
        <dbReference type="ARBA" id="ARBA00023180"/>
    </source>
</evidence>
<sequence length="220" mass="24071">MSLSFLLPFFTFLLLSLPPPSSAQQQRTLSNFSSSDSPWLANQNQTLLSPNSVFAAGFRPASQNQYVFSIWYNNISDPTVVWSANRNSPVNGSAFLIITARGELRLNNSTGGNLWPSNSSANPNSTQLVLDDGGNLVYGGWSSFSTPTDTFLPNQTITDETLVSNNGKFMFKNSSLFFNNSDSYWSSSNAFQKLDPDGRVVQDNGNSILHQISVISGCED</sequence>
<dbReference type="Pfam" id="PF01453">
    <property type="entry name" value="B_lectin"/>
    <property type="match status" value="1"/>
</dbReference>
<reference evidence="5 6" key="1">
    <citation type="journal article" date="2024" name="Plant J.">
        <title>Genome sequences and population genomics reveal climatic adaptation and genomic divergence between two closely related sweetgum species.</title>
        <authorList>
            <person name="Xu W.Q."/>
            <person name="Ren C.Q."/>
            <person name="Zhang X.Y."/>
            <person name="Comes H.P."/>
            <person name="Liu X.H."/>
            <person name="Li Y.G."/>
            <person name="Kettle C.J."/>
            <person name="Jalonen R."/>
            <person name="Gaisberger H."/>
            <person name="Ma Y.Z."/>
            <person name="Qiu Y.X."/>
        </authorList>
    </citation>
    <scope>NUCLEOTIDE SEQUENCE [LARGE SCALE GENOMIC DNA]</scope>
    <source>
        <strain evidence="5">Hangzhou</strain>
    </source>
</reference>
<dbReference type="PANTHER" id="PTHR32444:SF108">
    <property type="entry name" value="OS02G0527900 PROTEIN"/>
    <property type="match status" value="1"/>
</dbReference>
<proteinExistence type="predicted"/>
<dbReference type="InterPro" id="IPR036426">
    <property type="entry name" value="Bulb-type_lectin_dom_sf"/>
</dbReference>